<organism evidence="1 2">
    <name type="scientific">Blastococcus brunescens</name>
    <dbReference type="NCBI Taxonomy" id="1564165"/>
    <lineage>
        <taxon>Bacteria</taxon>
        <taxon>Bacillati</taxon>
        <taxon>Actinomycetota</taxon>
        <taxon>Actinomycetes</taxon>
        <taxon>Geodermatophilales</taxon>
        <taxon>Geodermatophilaceae</taxon>
        <taxon>Blastococcus</taxon>
    </lineage>
</organism>
<evidence type="ECO:0008006" key="3">
    <source>
        <dbReference type="Google" id="ProtNLM"/>
    </source>
</evidence>
<protein>
    <recommendedName>
        <fullName evidence="3">GNAT family N-acetyltransferase</fullName>
    </recommendedName>
</protein>
<proteinExistence type="predicted"/>
<dbReference type="Proteomes" id="UP001324287">
    <property type="component" value="Chromosome"/>
</dbReference>
<evidence type="ECO:0000313" key="1">
    <source>
        <dbReference type="EMBL" id="WRL62181.1"/>
    </source>
</evidence>
<name>A0ABZ1AW64_9ACTN</name>
<keyword evidence="2" id="KW-1185">Reference proteome</keyword>
<sequence>MPIDVTESGPELAGSGDMSPDLVELLDGLRAADRPRLVRVVESAGLDGRAPAPEPDVVEPYRWFLARLGDGVPLTGAGYLPPALVAETMHALG</sequence>
<evidence type="ECO:0000313" key="2">
    <source>
        <dbReference type="Proteomes" id="UP001324287"/>
    </source>
</evidence>
<reference evidence="1 2" key="1">
    <citation type="submission" date="2023-12" db="EMBL/GenBank/DDBJ databases">
        <title>Blastococcus brunescens sp. nov., an actonobacterium isolated from sandstone collected in sahara desert.</title>
        <authorList>
            <person name="Gtari M."/>
            <person name="Ghodhbane F."/>
        </authorList>
    </citation>
    <scope>NUCLEOTIDE SEQUENCE [LARGE SCALE GENOMIC DNA]</scope>
    <source>
        <strain evidence="1 2">BMG 8361</strain>
    </source>
</reference>
<dbReference type="EMBL" id="CP141261">
    <property type="protein sequence ID" value="WRL62181.1"/>
    <property type="molecule type" value="Genomic_DNA"/>
</dbReference>
<accession>A0ABZ1AW64</accession>
<dbReference type="RefSeq" id="WP_324273536.1">
    <property type="nucleotide sequence ID" value="NZ_CP141261.1"/>
</dbReference>
<gene>
    <name evidence="1" type="ORF">U6N30_19280</name>
</gene>